<comment type="caution">
    <text evidence="4">The sequence shown here is derived from an EMBL/GenBank/DDBJ whole genome shotgun (WGS) entry which is preliminary data.</text>
</comment>
<dbReference type="NCBIfam" id="NF007482">
    <property type="entry name" value="PRK10073.1"/>
    <property type="match status" value="1"/>
</dbReference>
<evidence type="ECO:0000256" key="2">
    <source>
        <dbReference type="ARBA" id="ARBA00022679"/>
    </source>
</evidence>
<dbReference type="OrthoDB" id="6813549at2"/>
<organism evidence="4 5">
    <name type="scientific">Biostraticola tofi</name>
    <dbReference type="NCBI Taxonomy" id="466109"/>
    <lineage>
        <taxon>Bacteria</taxon>
        <taxon>Pseudomonadati</taxon>
        <taxon>Pseudomonadota</taxon>
        <taxon>Gammaproteobacteria</taxon>
        <taxon>Enterobacterales</taxon>
        <taxon>Bruguierivoracaceae</taxon>
        <taxon>Biostraticola</taxon>
    </lineage>
</organism>
<keyword evidence="1" id="KW-0328">Glycosyltransferase</keyword>
<gene>
    <name evidence="4" type="ORF">EDC52_10957</name>
</gene>
<evidence type="ECO:0000313" key="5">
    <source>
        <dbReference type="Proteomes" id="UP000295719"/>
    </source>
</evidence>
<dbReference type="SUPFAM" id="SSF53448">
    <property type="entry name" value="Nucleotide-diphospho-sugar transferases"/>
    <property type="match status" value="1"/>
</dbReference>
<dbReference type="InterPro" id="IPR029044">
    <property type="entry name" value="Nucleotide-diphossugar_trans"/>
</dbReference>
<protein>
    <submittedName>
        <fullName evidence="4">Heptose III glucuronosyltransferase</fullName>
    </submittedName>
</protein>
<dbReference type="GO" id="GO:0016758">
    <property type="term" value="F:hexosyltransferase activity"/>
    <property type="evidence" value="ECO:0007669"/>
    <property type="project" value="UniProtKB-ARBA"/>
</dbReference>
<dbReference type="PANTHER" id="PTHR22916:SF51">
    <property type="entry name" value="GLYCOSYLTRANSFERASE EPSH-RELATED"/>
    <property type="match status" value="1"/>
</dbReference>
<feature type="domain" description="Glycosyltransferase 2-like" evidence="3">
    <location>
        <begin position="14"/>
        <end position="141"/>
    </location>
</feature>
<evidence type="ECO:0000259" key="3">
    <source>
        <dbReference type="Pfam" id="PF00535"/>
    </source>
</evidence>
<reference evidence="4 5" key="1">
    <citation type="submission" date="2019-03" db="EMBL/GenBank/DDBJ databases">
        <title>Genomic Encyclopedia of Type Strains, Phase IV (KMG-IV): sequencing the most valuable type-strain genomes for metagenomic binning, comparative biology and taxonomic classification.</title>
        <authorList>
            <person name="Goeker M."/>
        </authorList>
    </citation>
    <scope>NUCLEOTIDE SEQUENCE [LARGE SCALE GENOMIC DNA]</scope>
    <source>
        <strain evidence="4 5">DSM 19580</strain>
    </source>
</reference>
<name>A0A4R3YMJ5_9GAMM</name>
<dbReference type="InterPro" id="IPR001173">
    <property type="entry name" value="Glyco_trans_2-like"/>
</dbReference>
<evidence type="ECO:0000256" key="1">
    <source>
        <dbReference type="ARBA" id="ARBA00022676"/>
    </source>
</evidence>
<sequence>MTHQNPPSPDVKLSVITPLYNAGEMFDKFMTSLLDQTLKEIEIIIVNDGSTDGSDIRAQHYADSYHNIRVIHQQNGGVSRARNAGMAIAQGRYVTFPDADDTLYPKLYQTLMEMAEKDNLDVAQCNAERYFLGSQRIKTLIPIDRLSSTEILDGPTWLHKALSTKRYLHVVWLGIYRHDLIKQCGLSFEPGLHHQDIPWTTELMFNAARVRYTQEVLYRYYIHDQSISNRTRTGIKNVEYQRHYIRIAQLLENINQRYCTKIKMYPEFRIQVTHEALSICHSIRREPDPVARQMMLNDIFSSGTHKRMMRNARGVRQWYQLLLWLRRIYVWRKR</sequence>
<dbReference type="RefSeq" id="WP_131866689.1">
    <property type="nucleotide sequence ID" value="NZ_SMCR01000009.1"/>
</dbReference>
<keyword evidence="2 4" id="KW-0808">Transferase</keyword>
<dbReference type="Proteomes" id="UP000295719">
    <property type="component" value="Unassembled WGS sequence"/>
</dbReference>
<keyword evidence="5" id="KW-1185">Reference proteome</keyword>
<dbReference type="EMBL" id="SMCR01000009">
    <property type="protein sequence ID" value="TCV93501.1"/>
    <property type="molecule type" value="Genomic_DNA"/>
</dbReference>
<proteinExistence type="predicted"/>
<evidence type="ECO:0000313" key="4">
    <source>
        <dbReference type="EMBL" id="TCV93501.1"/>
    </source>
</evidence>
<dbReference type="AlphaFoldDB" id="A0A4R3YMJ5"/>
<dbReference type="Gene3D" id="3.90.550.10">
    <property type="entry name" value="Spore Coat Polysaccharide Biosynthesis Protein SpsA, Chain A"/>
    <property type="match status" value="1"/>
</dbReference>
<dbReference type="PANTHER" id="PTHR22916">
    <property type="entry name" value="GLYCOSYLTRANSFERASE"/>
    <property type="match status" value="1"/>
</dbReference>
<dbReference type="Pfam" id="PF00535">
    <property type="entry name" value="Glycos_transf_2"/>
    <property type="match status" value="1"/>
</dbReference>
<dbReference type="CDD" id="cd00761">
    <property type="entry name" value="Glyco_tranf_GTA_type"/>
    <property type="match status" value="1"/>
</dbReference>
<accession>A0A4R3YMJ5</accession>